<gene>
    <name evidence="4" type="ORF">G6034_12475</name>
</gene>
<dbReference type="InterPro" id="IPR005493">
    <property type="entry name" value="RraA/RraA-like"/>
</dbReference>
<evidence type="ECO:0000313" key="5">
    <source>
        <dbReference type="Proteomes" id="UP000543556"/>
    </source>
</evidence>
<accession>A0A7Y7M0G5</accession>
<comment type="caution">
    <text evidence="4">The sequence shown here is derived from an EMBL/GenBank/DDBJ whole genome shotgun (WGS) entry which is preliminary data.</text>
</comment>
<reference evidence="4 5" key="1">
    <citation type="submission" date="2020-02" db="EMBL/GenBank/DDBJ databases">
        <title>Genome sequence of strain AETb3-4.</title>
        <authorList>
            <person name="Gao J."/>
            <person name="Zhang X."/>
        </authorList>
    </citation>
    <scope>NUCLEOTIDE SEQUENCE [LARGE SCALE GENOMIC DNA]</scope>
    <source>
        <strain evidence="4 5">AETb3-4</strain>
    </source>
</reference>
<protein>
    <submittedName>
        <fullName evidence="4">Fumarylacetoacetate hydrolase family protein</fullName>
    </submittedName>
</protein>
<dbReference type="SUPFAM" id="SSF89562">
    <property type="entry name" value="RraA-like"/>
    <property type="match status" value="1"/>
</dbReference>
<dbReference type="NCBIfam" id="NF006093">
    <property type="entry name" value="PRK08245.1"/>
    <property type="match status" value="1"/>
</dbReference>
<dbReference type="AlphaFoldDB" id="A0A7Y7M0G5"/>
<dbReference type="SUPFAM" id="SSF56529">
    <property type="entry name" value="FAH"/>
    <property type="match status" value="1"/>
</dbReference>
<evidence type="ECO:0000256" key="1">
    <source>
        <dbReference type="ARBA" id="ARBA00022723"/>
    </source>
</evidence>
<dbReference type="Pfam" id="PF01557">
    <property type="entry name" value="FAA_hydrolase"/>
    <property type="match status" value="1"/>
</dbReference>
<feature type="binding site" evidence="2">
    <location>
        <begin position="363"/>
        <end position="366"/>
    </location>
    <ligand>
        <name>substrate</name>
    </ligand>
</feature>
<sequence length="503" mass="52451">MKGPHANRSQECSVEQVTAATLKQAGKVIAVHLAYQSRAEQRGRTPAKPSYFLKASSSLSLSGSAIERPAGCELLAYEGEIALVIGKAARRVSLENAWQHVGHVTASNDLGVYDLKYADKGSNVRSKSGDGFTPFGPGLIPAADVDPAALRVRTWVNGRLVQEDTTAGLIFPFSQIVADLSQLMTLEPGDIILTGTPAGSSVAVPGDLIEVEVDAPGAGLSTGRLRTAVVQGSAELADFGNGPKATDADREDAWGSAEAAGLAPQGLSAELKRKLTSVGTATLSAQLRKLGLNNVSIDGLKSTRPELRIAGTARTLRYVPNREDLFKTHGGGFNAQKRIINDLNDGDVLVMEARGEPGTGTVGDILALRAQVRGAAAIVTDGGVRDVAAVAALDMPTFFTGAHPAVLGRKHIPWDTDLTISCGGATVQPGDIIVGDSDGLLVIPPSLAEEVADGAIAQEHEETFIAEKVGEGNSVEGLYPMNAAWKAKFAEWAATHPNPAAQP</sequence>
<keyword evidence="1 2" id="KW-0479">Metal-binding</keyword>
<keyword evidence="5" id="KW-1185">Reference proteome</keyword>
<organism evidence="4 5">
    <name type="scientific">Arthrobacter wenxiniae</name>
    <dbReference type="NCBI Taxonomy" id="2713570"/>
    <lineage>
        <taxon>Bacteria</taxon>
        <taxon>Bacillati</taxon>
        <taxon>Actinomycetota</taxon>
        <taxon>Actinomycetes</taxon>
        <taxon>Micrococcales</taxon>
        <taxon>Micrococcaceae</taxon>
        <taxon>Arthrobacter</taxon>
    </lineage>
</organism>
<dbReference type="InterPro" id="IPR036704">
    <property type="entry name" value="RraA/RraA-like_sf"/>
</dbReference>
<dbReference type="GO" id="GO:0016787">
    <property type="term" value="F:hydrolase activity"/>
    <property type="evidence" value="ECO:0007669"/>
    <property type="project" value="UniProtKB-KW"/>
</dbReference>
<dbReference type="EMBL" id="JAAMFM010000019">
    <property type="protein sequence ID" value="NVM95711.1"/>
    <property type="molecule type" value="Genomic_DNA"/>
</dbReference>
<dbReference type="Proteomes" id="UP000543556">
    <property type="component" value="Unassembled WGS sequence"/>
</dbReference>
<evidence type="ECO:0000259" key="3">
    <source>
        <dbReference type="Pfam" id="PF01557"/>
    </source>
</evidence>
<dbReference type="Gene3D" id="3.50.30.40">
    <property type="entry name" value="Ribonuclease E inhibitor RraA/RraA-like"/>
    <property type="match status" value="1"/>
</dbReference>
<feature type="binding site" evidence="2">
    <location>
        <position position="386"/>
    </location>
    <ligand>
        <name>Mg(2+)</name>
        <dbReference type="ChEBI" id="CHEBI:18420"/>
    </ligand>
</feature>
<dbReference type="InterPro" id="IPR036663">
    <property type="entry name" value="Fumarylacetoacetase_C_sf"/>
</dbReference>
<dbReference type="InterPro" id="IPR011234">
    <property type="entry name" value="Fumarylacetoacetase-like_C"/>
</dbReference>
<dbReference type="Pfam" id="PF03737">
    <property type="entry name" value="RraA-like"/>
    <property type="match status" value="1"/>
</dbReference>
<dbReference type="NCBIfam" id="NF009399">
    <property type="entry name" value="PRK12764.1"/>
    <property type="match status" value="1"/>
</dbReference>
<evidence type="ECO:0000256" key="2">
    <source>
        <dbReference type="PIRSR" id="PIRSR605493-1"/>
    </source>
</evidence>
<feature type="domain" description="Fumarylacetoacetase-like C-terminal" evidence="3">
    <location>
        <begin position="28"/>
        <end position="227"/>
    </location>
</feature>
<dbReference type="GO" id="GO:0046872">
    <property type="term" value="F:metal ion binding"/>
    <property type="evidence" value="ECO:0007669"/>
    <property type="project" value="UniProtKB-KW"/>
</dbReference>
<proteinExistence type="predicted"/>
<keyword evidence="2" id="KW-0460">Magnesium</keyword>
<dbReference type="CDD" id="cd16841">
    <property type="entry name" value="RraA_family"/>
    <property type="match status" value="1"/>
</dbReference>
<dbReference type="PANTHER" id="PTHR11820:SF112">
    <property type="entry name" value="FUMARYLACETOACETATE HYDROLASE FAMILY PROTEIN (AFU_ORTHOLOGUE AFUA_1G02370)-RELATED"/>
    <property type="match status" value="1"/>
</dbReference>
<evidence type="ECO:0000313" key="4">
    <source>
        <dbReference type="EMBL" id="NVM95711.1"/>
    </source>
</evidence>
<feature type="binding site" evidence="2">
    <location>
        <position position="385"/>
    </location>
    <ligand>
        <name>substrate</name>
    </ligand>
</feature>
<keyword evidence="4" id="KW-0378">Hydrolase</keyword>
<dbReference type="Gene3D" id="3.90.850.10">
    <property type="entry name" value="Fumarylacetoacetase-like, C-terminal domain"/>
    <property type="match status" value="1"/>
</dbReference>
<dbReference type="PANTHER" id="PTHR11820">
    <property type="entry name" value="ACYLPYRUVASE"/>
    <property type="match status" value="1"/>
</dbReference>
<name>A0A7Y7M0G5_9MICC</name>
<comment type="cofactor">
    <cofactor evidence="2">
        <name>Mg(2+)</name>
        <dbReference type="ChEBI" id="CHEBI:18420"/>
    </cofactor>
</comment>